<dbReference type="Proteomes" id="UP000323257">
    <property type="component" value="Unassembled WGS sequence"/>
</dbReference>
<keyword evidence="2" id="KW-1185">Reference proteome</keyword>
<comment type="caution">
    <text evidence="1">The sequence shown here is derived from an EMBL/GenBank/DDBJ whole genome shotgun (WGS) entry which is preliminary data.</text>
</comment>
<protein>
    <submittedName>
        <fullName evidence="1">Uncharacterized protein</fullName>
    </submittedName>
</protein>
<sequence>MTNLQVLYELMEGDLEGLPDEYEEDDALVLDGNIRKEASAEAFKVFELKEEQLKSIEELFAGNLTYDEDEFVAVEKFKEILGIEEMSWIRYERTEGREEILYV</sequence>
<dbReference type="EMBL" id="VNHS01000009">
    <property type="protein sequence ID" value="TYP72091.1"/>
    <property type="molecule type" value="Genomic_DNA"/>
</dbReference>
<accession>A0A5S5BY58</accession>
<evidence type="ECO:0000313" key="1">
    <source>
        <dbReference type="EMBL" id="TYP72091.1"/>
    </source>
</evidence>
<dbReference type="RefSeq" id="WP_148931688.1">
    <property type="nucleotide sequence ID" value="NZ_VNHS01000009.1"/>
</dbReference>
<proteinExistence type="predicted"/>
<gene>
    <name evidence="1" type="ORF">BCM02_109370</name>
</gene>
<dbReference type="AlphaFoldDB" id="A0A5S5BY58"/>
<reference evidence="1 2" key="1">
    <citation type="submission" date="2019-07" db="EMBL/GenBank/DDBJ databases">
        <title>Genomic Encyclopedia of Type Strains, Phase III (KMG-III): the genomes of soil and plant-associated and newly described type strains.</title>
        <authorList>
            <person name="Whitman W."/>
        </authorList>
    </citation>
    <scope>NUCLEOTIDE SEQUENCE [LARGE SCALE GENOMIC DNA]</scope>
    <source>
        <strain evidence="1 2">BL24</strain>
    </source>
</reference>
<dbReference type="OrthoDB" id="2584627at2"/>
<evidence type="ECO:0000313" key="2">
    <source>
        <dbReference type="Proteomes" id="UP000323257"/>
    </source>
</evidence>
<name>A0A5S5BY58_9BACL</name>
<organism evidence="1 2">
    <name type="scientific">Paenibacillus methanolicus</name>
    <dbReference type="NCBI Taxonomy" id="582686"/>
    <lineage>
        <taxon>Bacteria</taxon>
        <taxon>Bacillati</taxon>
        <taxon>Bacillota</taxon>
        <taxon>Bacilli</taxon>
        <taxon>Bacillales</taxon>
        <taxon>Paenibacillaceae</taxon>
        <taxon>Paenibacillus</taxon>
    </lineage>
</organism>